<dbReference type="PROSITE" id="PS00036">
    <property type="entry name" value="BZIP_BASIC"/>
    <property type="match status" value="1"/>
</dbReference>
<dbReference type="InterPro" id="IPR043452">
    <property type="entry name" value="BZIP46-like"/>
</dbReference>
<dbReference type="InterPro" id="IPR004827">
    <property type="entry name" value="bZIP"/>
</dbReference>
<dbReference type="PROSITE" id="PS50217">
    <property type="entry name" value="BZIP"/>
    <property type="match status" value="1"/>
</dbReference>
<comment type="caution">
    <text evidence="7">The sequence shown here is derived from an EMBL/GenBank/DDBJ whole genome shotgun (WGS) entry which is preliminary data.</text>
</comment>
<dbReference type="CDD" id="cd14707">
    <property type="entry name" value="bZIP_plant_BZIP46"/>
    <property type="match status" value="1"/>
</dbReference>
<evidence type="ECO:0000256" key="3">
    <source>
        <dbReference type="ARBA" id="ARBA00023242"/>
    </source>
</evidence>
<feature type="domain" description="BZIP" evidence="6">
    <location>
        <begin position="333"/>
        <end position="382"/>
    </location>
</feature>
<evidence type="ECO:0000259" key="6">
    <source>
        <dbReference type="PROSITE" id="PS50217"/>
    </source>
</evidence>
<dbReference type="PANTHER" id="PTHR22952:SF463">
    <property type="entry name" value="ABSCISIC ACID-INSENSITIVE 5-LIKE PROTEIN 7"/>
    <property type="match status" value="1"/>
</dbReference>
<feature type="compositionally biased region" description="Low complexity" evidence="5">
    <location>
        <begin position="302"/>
        <end position="313"/>
    </location>
</feature>
<dbReference type="Proteomes" id="UP001318860">
    <property type="component" value="Unassembled WGS sequence"/>
</dbReference>
<dbReference type="PANTHER" id="PTHR22952">
    <property type="entry name" value="CAMP-RESPONSE ELEMENT BINDING PROTEIN-RELATED"/>
    <property type="match status" value="1"/>
</dbReference>
<evidence type="ECO:0000256" key="4">
    <source>
        <dbReference type="SAM" id="Coils"/>
    </source>
</evidence>
<keyword evidence="2" id="KW-0238">DNA-binding</keyword>
<dbReference type="InterPro" id="IPR046347">
    <property type="entry name" value="bZIP_sf"/>
</dbReference>
<name>A0ABR0VN12_REHGL</name>
<evidence type="ECO:0000313" key="8">
    <source>
        <dbReference type="Proteomes" id="UP001318860"/>
    </source>
</evidence>
<dbReference type="Gene3D" id="1.20.5.170">
    <property type="match status" value="1"/>
</dbReference>
<organism evidence="7 8">
    <name type="scientific">Rehmannia glutinosa</name>
    <name type="common">Chinese foxglove</name>
    <dbReference type="NCBI Taxonomy" id="99300"/>
    <lineage>
        <taxon>Eukaryota</taxon>
        <taxon>Viridiplantae</taxon>
        <taxon>Streptophyta</taxon>
        <taxon>Embryophyta</taxon>
        <taxon>Tracheophyta</taxon>
        <taxon>Spermatophyta</taxon>
        <taxon>Magnoliopsida</taxon>
        <taxon>eudicotyledons</taxon>
        <taxon>Gunneridae</taxon>
        <taxon>Pentapetalae</taxon>
        <taxon>asterids</taxon>
        <taxon>lamiids</taxon>
        <taxon>Lamiales</taxon>
        <taxon>Orobanchaceae</taxon>
        <taxon>Rehmannieae</taxon>
        <taxon>Rehmannia</taxon>
    </lineage>
</organism>
<evidence type="ECO:0000256" key="5">
    <source>
        <dbReference type="SAM" id="MobiDB-lite"/>
    </source>
</evidence>
<sequence length="411" mass="44118">MASYMNFKNFGDTAQPDVNSGKLAANYPLARQSSIYSLTFDEFQNTLGGSGKDFGSMNMEDLLKSIWTAEESQAIASSTGLGDVSVPGGNLQRQGSITLPRTLSQKTVDEVWRDVLKETIGVKSGPDSNLGEREPTLGEMTLEDFLAKAGVVREDIQPSGRPNGACFYGASNGNASGLTIGFQQPSRNHGVLGNQQAVKNSIVLNPPNLGININMSGVTSSQQQQPLFPKQTNLTFSSPTQLGNNNQLSSPVTKGPIVGMTNALNNTVVQTGPVGVGGLSNGGAIAGGSPGNNLYSDAIVKSSTDTPSVSPSPYNFGESGRGRRSSSSLEKVVERRQRRMIKNRESAARSRARKQAYTLELEAEVAKLKEMNDELRKKQEEFVEMQKNQVPDSFTAHSESTCIIDCVLRML</sequence>
<feature type="coiled-coil region" evidence="4">
    <location>
        <begin position="354"/>
        <end position="388"/>
    </location>
</feature>
<dbReference type="EMBL" id="JABTTQ020001077">
    <property type="protein sequence ID" value="KAK6135706.1"/>
    <property type="molecule type" value="Genomic_DNA"/>
</dbReference>
<comment type="subcellular location">
    <subcellularLocation>
        <location evidence="1">Nucleus</location>
    </subcellularLocation>
</comment>
<evidence type="ECO:0000313" key="7">
    <source>
        <dbReference type="EMBL" id="KAK6135706.1"/>
    </source>
</evidence>
<feature type="region of interest" description="Disordered" evidence="5">
    <location>
        <begin position="302"/>
        <end position="330"/>
    </location>
</feature>
<keyword evidence="8" id="KW-1185">Reference proteome</keyword>
<dbReference type="SUPFAM" id="SSF57959">
    <property type="entry name" value="Leucine zipper domain"/>
    <property type="match status" value="1"/>
</dbReference>
<protein>
    <recommendedName>
        <fullName evidence="6">BZIP domain-containing protein</fullName>
    </recommendedName>
</protein>
<dbReference type="SMART" id="SM00338">
    <property type="entry name" value="BRLZ"/>
    <property type="match status" value="1"/>
</dbReference>
<gene>
    <name evidence="7" type="ORF">DH2020_030545</name>
</gene>
<reference evidence="7 8" key="1">
    <citation type="journal article" date="2021" name="Comput. Struct. Biotechnol. J.">
        <title>De novo genome assembly of the potent medicinal plant Rehmannia glutinosa using nanopore technology.</title>
        <authorList>
            <person name="Ma L."/>
            <person name="Dong C."/>
            <person name="Song C."/>
            <person name="Wang X."/>
            <person name="Zheng X."/>
            <person name="Niu Y."/>
            <person name="Chen S."/>
            <person name="Feng W."/>
        </authorList>
    </citation>
    <scope>NUCLEOTIDE SEQUENCE [LARGE SCALE GENOMIC DNA]</scope>
    <source>
        <strain evidence="7">DH-2019</strain>
    </source>
</reference>
<evidence type="ECO:0000256" key="2">
    <source>
        <dbReference type="ARBA" id="ARBA00023125"/>
    </source>
</evidence>
<accession>A0ABR0VN12</accession>
<keyword evidence="3" id="KW-0539">Nucleus</keyword>
<evidence type="ECO:0000256" key="1">
    <source>
        <dbReference type="ARBA" id="ARBA00004123"/>
    </source>
</evidence>
<proteinExistence type="predicted"/>
<dbReference type="Pfam" id="PF00170">
    <property type="entry name" value="bZIP_1"/>
    <property type="match status" value="1"/>
</dbReference>
<keyword evidence="4" id="KW-0175">Coiled coil</keyword>